<name>A0ABT2CSZ7_9BURK</name>
<comment type="similarity">
    <text evidence="1">Belongs to the Skp family.</text>
</comment>
<dbReference type="Pfam" id="PF03938">
    <property type="entry name" value="OmpH"/>
    <property type="match status" value="1"/>
</dbReference>
<dbReference type="PANTHER" id="PTHR35089">
    <property type="entry name" value="CHAPERONE PROTEIN SKP"/>
    <property type="match status" value="1"/>
</dbReference>
<keyword evidence="5" id="KW-1185">Reference proteome</keyword>
<organism evidence="4 5">
    <name type="scientific">Massilia terrae</name>
    <dbReference type="NCBI Taxonomy" id="1811224"/>
    <lineage>
        <taxon>Bacteria</taxon>
        <taxon>Pseudomonadati</taxon>
        <taxon>Pseudomonadota</taxon>
        <taxon>Betaproteobacteria</taxon>
        <taxon>Burkholderiales</taxon>
        <taxon>Oxalobacteraceae</taxon>
        <taxon>Telluria group</taxon>
        <taxon>Massilia</taxon>
    </lineage>
</organism>
<dbReference type="PANTHER" id="PTHR35089:SF1">
    <property type="entry name" value="CHAPERONE PROTEIN SKP"/>
    <property type="match status" value="1"/>
</dbReference>
<evidence type="ECO:0000256" key="1">
    <source>
        <dbReference type="ARBA" id="ARBA00009091"/>
    </source>
</evidence>
<keyword evidence="2 3" id="KW-0732">Signal</keyword>
<feature type="signal peptide" evidence="3">
    <location>
        <begin position="1"/>
        <end position="26"/>
    </location>
</feature>
<dbReference type="RefSeq" id="WP_258810242.1">
    <property type="nucleotide sequence ID" value="NZ_JANUGU010000001.1"/>
</dbReference>
<dbReference type="InterPro" id="IPR005632">
    <property type="entry name" value="Chaperone_Skp"/>
</dbReference>
<dbReference type="EMBL" id="JANUGU010000001">
    <property type="protein sequence ID" value="MCS0657082.1"/>
    <property type="molecule type" value="Genomic_DNA"/>
</dbReference>
<evidence type="ECO:0000256" key="2">
    <source>
        <dbReference type="ARBA" id="ARBA00022729"/>
    </source>
</evidence>
<sequence>MLKTMLASLPRSLAIAALFACSLAHAEDTMPPSRIGVVVTERLMTESKMAKAADAKIQAEFSKRQKANEDAVGKFKAASEKFDADAPKLSDFERTKRARELFEMEKDVQRMQREFQEDLLQRKNEERAAIAQKAYKLIEQIAAQEHLDVVLQETAWSSPRVDITDKILKLLDK</sequence>
<evidence type="ECO:0000313" key="4">
    <source>
        <dbReference type="EMBL" id="MCS0657082.1"/>
    </source>
</evidence>
<dbReference type="Gene3D" id="3.30.910.20">
    <property type="entry name" value="Skp domain"/>
    <property type="match status" value="1"/>
</dbReference>
<dbReference type="InterPro" id="IPR024930">
    <property type="entry name" value="Skp_dom_sf"/>
</dbReference>
<dbReference type="SMART" id="SM00935">
    <property type="entry name" value="OmpH"/>
    <property type="match status" value="1"/>
</dbReference>
<protein>
    <submittedName>
        <fullName evidence="4">OmpH family outer membrane protein</fullName>
    </submittedName>
</protein>
<gene>
    <name evidence="4" type="ORF">NX778_03285</name>
</gene>
<dbReference type="SUPFAM" id="SSF111384">
    <property type="entry name" value="OmpH-like"/>
    <property type="match status" value="1"/>
</dbReference>
<feature type="chain" id="PRO_5045524354" evidence="3">
    <location>
        <begin position="27"/>
        <end position="173"/>
    </location>
</feature>
<evidence type="ECO:0000313" key="5">
    <source>
        <dbReference type="Proteomes" id="UP001204621"/>
    </source>
</evidence>
<comment type="caution">
    <text evidence="4">The sequence shown here is derived from an EMBL/GenBank/DDBJ whole genome shotgun (WGS) entry which is preliminary data.</text>
</comment>
<dbReference type="Proteomes" id="UP001204621">
    <property type="component" value="Unassembled WGS sequence"/>
</dbReference>
<accession>A0ABT2CSZ7</accession>
<reference evidence="4 5" key="1">
    <citation type="submission" date="2022-08" db="EMBL/GenBank/DDBJ databases">
        <title>Reclassification of Massilia species as members of the genera Telluria, Duganella, Pseudoduganella, Mokoshia gen. nov. and Zemynaea gen. nov. using orthogonal and non-orthogonal genome-based approaches.</title>
        <authorList>
            <person name="Bowman J.P."/>
        </authorList>
    </citation>
    <scope>NUCLEOTIDE SEQUENCE [LARGE SCALE GENOMIC DNA]</scope>
    <source>
        <strain evidence="4 5">JCM 31606</strain>
    </source>
</reference>
<evidence type="ECO:0000256" key="3">
    <source>
        <dbReference type="SAM" id="SignalP"/>
    </source>
</evidence>
<proteinExistence type="inferred from homology"/>